<feature type="region of interest" description="Disordered" evidence="1">
    <location>
        <begin position="102"/>
        <end position="129"/>
    </location>
</feature>
<dbReference type="Proteomes" id="UP000886595">
    <property type="component" value="Unassembled WGS sequence"/>
</dbReference>
<proteinExistence type="predicted"/>
<feature type="compositionally biased region" description="Basic and acidic residues" evidence="1">
    <location>
        <begin position="1"/>
        <end position="14"/>
    </location>
</feature>
<protein>
    <submittedName>
        <fullName evidence="2">Uncharacterized protein</fullName>
    </submittedName>
</protein>
<evidence type="ECO:0000256" key="1">
    <source>
        <dbReference type="SAM" id="MobiDB-lite"/>
    </source>
</evidence>
<keyword evidence="3" id="KW-1185">Reference proteome</keyword>
<sequence length="165" mass="18260">MVETRNGGDRKKTITADAAKSPDLQQLQDDMETAKLNYDKLARNDRATMAKFDSMATKVDSVEKKIETIAIDSTARFEALEKQMTFITDVLTRLEDSAVFNQHQGKEIASASQPPRDQVPNPISEPELPHTHVECDDVRVKHEVAVMVEGAATAAEGVTMMTEVE</sequence>
<evidence type="ECO:0000313" key="2">
    <source>
        <dbReference type="EMBL" id="KAG2329190.1"/>
    </source>
</evidence>
<comment type="caution">
    <text evidence="2">The sequence shown here is derived from an EMBL/GenBank/DDBJ whole genome shotgun (WGS) entry which is preliminary data.</text>
</comment>
<evidence type="ECO:0000313" key="3">
    <source>
        <dbReference type="Proteomes" id="UP000886595"/>
    </source>
</evidence>
<dbReference type="OrthoDB" id="4579506at2759"/>
<name>A0A8X7WHZ9_BRACI</name>
<reference evidence="2 3" key="1">
    <citation type="submission" date="2020-02" db="EMBL/GenBank/DDBJ databases">
        <authorList>
            <person name="Ma Q."/>
            <person name="Huang Y."/>
            <person name="Song X."/>
            <person name="Pei D."/>
        </authorList>
    </citation>
    <scope>NUCLEOTIDE SEQUENCE [LARGE SCALE GENOMIC DNA]</scope>
    <source>
        <strain evidence="2">Sxm20200214</strain>
        <tissue evidence="2">Leaf</tissue>
    </source>
</reference>
<dbReference type="EMBL" id="JAAMPC010000001">
    <property type="protein sequence ID" value="KAG2329190.1"/>
    <property type="molecule type" value="Genomic_DNA"/>
</dbReference>
<feature type="region of interest" description="Disordered" evidence="1">
    <location>
        <begin position="1"/>
        <end position="28"/>
    </location>
</feature>
<gene>
    <name evidence="2" type="ORF">Bca52824_000370</name>
</gene>
<dbReference type="AlphaFoldDB" id="A0A8X7WHZ9"/>
<accession>A0A8X7WHZ9</accession>
<organism evidence="2 3">
    <name type="scientific">Brassica carinata</name>
    <name type="common">Ethiopian mustard</name>
    <name type="synonym">Abyssinian cabbage</name>
    <dbReference type="NCBI Taxonomy" id="52824"/>
    <lineage>
        <taxon>Eukaryota</taxon>
        <taxon>Viridiplantae</taxon>
        <taxon>Streptophyta</taxon>
        <taxon>Embryophyta</taxon>
        <taxon>Tracheophyta</taxon>
        <taxon>Spermatophyta</taxon>
        <taxon>Magnoliopsida</taxon>
        <taxon>eudicotyledons</taxon>
        <taxon>Gunneridae</taxon>
        <taxon>Pentapetalae</taxon>
        <taxon>rosids</taxon>
        <taxon>malvids</taxon>
        <taxon>Brassicales</taxon>
        <taxon>Brassicaceae</taxon>
        <taxon>Brassiceae</taxon>
        <taxon>Brassica</taxon>
    </lineage>
</organism>